<gene>
    <name evidence="1" type="ORF">MET9862_05240</name>
</gene>
<proteinExistence type="predicted"/>
<dbReference type="Proteomes" id="UP000410984">
    <property type="component" value="Unassembled WGS sequence"/>
</dbReference>
<name>A0A509EJQ6_9HYPH</name>
<dbReference type="OrthoDB" id="7475655at2"/>
<evidence type="ECO:0000313" key="1">
    <source>
        <dbReference type="EMBL" id="VUD74607.1"/>
    </source>
</evidence>
<reference evidence="1 2" key="1">
    <citation type="submission" date="2019-06" db="EMBL/GenBank/DDBJ databases">
        <authorList>
            <person name="Rodrigo-Torres L."/>
            <person name="Arahal R. D."/>
            <person name="Lucena T."/>
        </authorList>
    </citation>
    <scope>NUCLEOTIDE SEQUENCE [LARGE SCALE GENOMIC DNA]</scope>
    <source>
        <strain evidence="1 2">SB0023/3</strain>
    </source>
</reference>
<dbReference type="RefSeq" id="WP_142585896.1">
    <property type="nucleotide sequence ID" value="NZ_CABFPH010000138.1"/>
</dbReference>
<dbReference type="EMBL" id="CABFPH010000138">
    <property type="protein sequence ID" value="VUD74607.1"/>
    <property type="molecule type" value="Genomic_DNA"/>
</dbReference>
<sequence length="148" mass="16604">MQRRVHTYRDYIDLDRLRDRITALNPAGLMNKAVAARLNAEGFVAARGCAFAGGNVWLLRQRFGIATVEINGVSANPPRWPDEDYSIRGAAVVLGVREQTVFKYLARGDLSGRQSAKGQPWQITPTPEMIEALHARAQRNKRSRRETS</sequence>
<evidence type="ECO:0000313" key="2">
    <source>
        <dbReference type="Proteomes" id="UP000410984"/>
    </source>
</evidence>
<dbReference type="AlphaFoldDB" id="A0A509EJQ6"/>
<protein>
    <recommendedName>
        <fullName evidence="3">Helix-turn-helix domain-containing protein</fullName>
    </recommendedName>
</protein>
<organism evidence="1 2">
    <name type="scientific">Methylobacterium symbioticum</name>
    <dbReference type="NCBI Taxonomy" id="2584084"/>
    <lineage>
        <taxon>Bacteria</taxon>
        <taxon>Pseudomonadati</taxon>
        <taxon>Pseudomonadota</taxon>
        <taxon>Alphaproteobacteria</taxon>
        <taxon>Hyphomicrobiales</taxon>
        <taxon>Methylobacteriaceae</taxon>
        <taxon>Methylobacterium</taxon>
    </lineage>
</organism>
<accession>A0A509EJQ6</accession>
<keyword evidence="2" id="KW-1185">Reference proteome</keyword>
<evidence type="ECO:0008006" key="3">
    <source>
        <dbReference type="Google" id="ProtNLM"/>
    </source>
</evidence>